<evidence type="ECO:0000256" key="1">
    <source>
        <dbReference type="SAM" id="MobiDB-lite"/>
    </source>
</evidence>
<evidence type="ECO:0000313" key="3">
    <source>
        <dbReference type="Proteomes" id="UP000178240"/>
    </source>
</evidence>
<protein>
    <submittedName>
        <fullName evidence="2">Uncharacterized protein</fullName>
    </submittedName>
</protein>
<organism evidence="2 3">
    <name type="scientific">Candidatus Buchananbacteria bacterium RIFCSPHIGHO2_01_FULL_44_11</name>
    <dbReference type="NCBI Taxonomy" id="1797535"/>
    <lineage>
        <taxon>Bacteria</taxon>
        <taxon>Candidatus Buchananiibacteriota</taxon>
    </lineage>
</organism>
<gene>
    <name evidence="2" type="ORF">A2744_02005</name>
</gene>
<sequence length="69" mass="7848">MTQAQLGNQRQQEAESFWRQQAAEQEARPLSWGTSPSFAFSPGRDFSHIELGDQRNAEKAIQLLEMVLV</sequence>
<reference evidence="2 3" key="1">
    <citation type="journal article" date="2016" name="Nat. Commun.">
        <title>Thousands of microbial genomes shed light on interconnected biogeochemical processes in an aquifer system.</title>
        <authorList>
            <person name="Anantharaman K."/>
            <person name="Brown C.T."/>
            <person name="Hug L.A."/>
            <person name="Sharon I."/>
            <person name="Castelle C.J."/>
            <person name="Probst A.J."/>
            <person name="Thomas B.C."/>
            <person name="Singh A."/>
            <person name="Wilkins M.J."/>
            <person name="Karaoz U."/>
            <person name="Brodie E.L."/>
            <person name="Williams K.H."/>
            <person name="Hubbard S.S."/>
            <person name="Banfield J.F."/>
        </authorList>
    </citation>
    <scope>NUCLEOTIDE SEQUENCE [LARGE SCALE GENOMIC DNA]</scope>
</reference>
<name>A0A1G1Y1R2_9BACT</name>
<proteinExistence type="predicted"/>
<comment type="caution">
    <text evidence="2">The sequence shown here is derived from an EMBL/GenBank/DDBJ whole genome shotgun (WGS) entry which is preliminary data.</text>
</comment>
<feature type="region of interest" description="Disordered" evidence="1">
    <location>
        <begin position="1"/>
        <end position="36"/>
    </location>
</feature>
<dbReference type="AlphaFoldDB" id="A0A1G1Y1R2"/>
<feature type="compositionally biased region" description="Polar residues" evidence="1">
    <location>
        <begin position="1"/>
        <end position="11"/>
    </location>
</feature>
<evidence type="ECO:0000313" key="2">
    <source>
        <dbReference type="EMBL" id="OGY46114.1"/>
    </source>
</evidence>
<dbReference type="EMBL" id="MHIE01000007">
    <property type="protein sequence ID" value="OGY46114.1"/>
    <property type="molecule type" value="Genomic_DNA"/>
</dbReference>
<dbReference type="Proteomes" id="UP000178240">
    <property type="component" value="Unassembled WGS sequence"/>
</dbReference>
<accession>A0A1G1Y1R2</accession>